<dbReference type="PROSITE" id="PS51257">
    <property type="entry name" value="PROKAR_LIPOPROTEIN"/>
    <property type="match status" value="1"/>
</dbReference>
<organism evidence="6 7">
    <name type="scientific">Enterocloster asparagiformis</name>
    <dbReference type="NCBI Taxonomy" id="333367"/>
    <lineage>
        <taxon>Bacteria</taxon>
        <taxon>Bacillati</taxon>
        <taxon>Bacillota</taxon>
        <taxon>Clostridia</taxon>
        <taxon>Lachnospirales</taxon>
        <taxon>Lachnospiraceae</taxon>
        <taxon>Enterocloster</taxon>
    </lineage>
</organism>
<dbReference type="Proteomes" id="UP000283880">
    <property type="component" value="Unassembled WGS sequence"/>
</dbReference>
<dbReference type="InterPro" id="IPR051010">
    <property type="entry name" value="BCAA_transport"/>
</dbReference>
<evidence type="ECO:0000259" key="5">
    <source>
        <dbReference type="Pfam" id="PF13458"/>
    </source>
</evidence>
<dbReference type="PANTHER" id="PTHR30483">
    <property type="entry name" value="LEUCINE-SPECIFIC-BINDING PROTEIN"/>
    <property type="match status" value="1"/>
</dbReference>
<dbReference type="PANTHER" id="PTHR30483:SF6">
    <property type="entry name" value="PERIPLASMIC BINDING PROTEIN OF ABC TRANSPORTER FOR NATURAL AMINO ACIDS"/>
    <property type="match status" value="1"/>
</dbReference>
<evidence type="ECO:0000313" key="7">
    <source>
        <dbReference type="Proteomes" id="UP000283880"/>
    </source>
</evidence>
<evidence type="ECO:0000313" key="6">
    <source>
        <dbReference type="EMBL" id="RGX31415.1"/>
    </source>
</evidence>
<feature type="compositionally biased region" description="Low complexity" evidence="3">
    <location>
        <begin position="29"/>
        <end position="54"/>
    </location>
</feature>
<feature type="region of interest" description="Disordered" evidence="3">
    <location>
        <begin position="29"/>
        <end position="62"/>
    </location>
</feature>
<evidence type="ECO:0000256" key="2">
    <source>
        <dbReference type="ARBA" id="ARBA00022729"/>
    </source>
</evidence>
<feature type="signal peptide" evidence="4">
    <location>
        <begin position="1"/>
        <end position="22"/>
    </location>
</feature>
<sequence>MKRSRQILGLALAACMSLSVIGCSSGSAGTSGTSGQTQAQAQETAAEAGNGQQETGQAKAEAGSEDEMVIGIICNMSSTHAATNGWLIAAWDAAVKRINENGGLDGKMIRCQLYDPESDASTVKQRLTDIKNSGAVCAIYTSGDALAPSAAEWASQNKFPVFLISNTSTQITLGNYSDYAFNMGKNAWGFAKILALHCVGTEGMKNFCFVGTDGAATIDAEKFLIYEGQKINPDFEMLASFRINFNDTEFSNIISSVAGMKPDMVLQQGGGPNFVSFCQQASMFDLFSSCGVYNDLVTDSSTNQPLIAGEEFPYGQTHGVFTMPFWDETMMDEELIQFCKDYRETDVAKENGYFPSDNGLAIYNIFNVLKQAVESCASAGTDYRDSQVLTEAISAVKYSDCNGDHYFRTGVDNQFVTNLYYGTSKFDENYPEVVVCENIETFSGDEYLPSADEMKAWAQTQGYDVSRFQ</sequence>
<gene>
    <name evidence="6" type="ORF">DWV29_05920</name>
</gene>
<reference evidence="6 7" key="1">
    <citation type="submission" date="2018-08" db="EMBL/GenBank/DDBJ databases">
        <title>A genome reference for cultivated species of the human gut microbiota.</title>
        <authorList>
            <person name="Zou Y."/>
            <person name="Xue W."/>
            <person name="Luo G."/>
        </authorList>
    </citation>
    <scope>NUCLEOTIDE SEQUENCE [LARGE SCALE GENOMIC DNA]</scope>
    <source>
        <strain evidence="6 7">AF04-15</strain>
    </source>
</reference>
<dbReference type="InterPro" id="IPR028081">
    <property type="entry name" value="Leu-bd"/>
</dbReference>
<dbReference type="EMBL" id="QSBM01000003">
    <property type="protein sequence ID" value="RGX31415.1"/>
    <property type="molecule type" value="Genomic_DNA"/>
</dbReference>
<feature type="chain" id="PRO_5038536454" evidence="4">
    <location>
        <begin position="23"/>
        <end position="469"/>
    </location>
</feature>
<proteinExistence type="inferred from homology"/>
<comment type="similarity">
    <text evidence="1">Belongs to the leucine-binding protein family.</text>
</comment>
<evidence type="ECO:0000256" key="4">
    <source>
        <dbReference type="SAM" id="SignalP"/>
    </source>
</evidence>
<comment type="caution">
    <text evidence="6">The sequence shown here is derived from an EMBL/GenBank/DDBJ whole genome shotgun (WGS) entry which is preliminary data.</text>
</comment>
<evidence type="ECO:0000256" key="1">
    <source>
        <dbReference type="ARBA" id="ARBA00010062"/>
    </source>
</evidence>
<evidence type="ECO:0000256" key="3">
    <source>
        <dbReference type="SAM" id="MobiDB-lite"/>
    </source>
</evidence>
<accession>A0A413FIX0</accession>
<dbReference type="Gene3D" id="3.40.50.2300">
    <property type="match status" value="2"/>
</dbReference>
<keyword evidence="2 4" id="KW-0732">Signal</keyword>
<feature type="domain" description="Leucine-binding protein" evidence="5">
    <location>
        <begin position="70"/>
        <end position="423"/>
    </location>
</feature>
<dbReference type="OrthoDB" id="9783240at2"/>
<dbReference type="InterPro" id="IPR028082">
    <property type="entry name" value="Peripla_BP_I"/>
</dbReference>
<protein>
    <submittedName>
        <fullName evidence="6">ABC transporter substrate-binding protein</fullName>
    </submittedName>
</protein>
<dbReference type="Pfam" id="PF13458">
    <property type="entry name" value="Peripla_BP_6"/>
    <property type="match status" value="1"/>
</dbReference>
<dbReference type="RefSeq" id="WP_007717694.1">
    <property type="nucleotide sequence ID" value="NZ_BAABXR010000001.1"/>
</dbReference>
<dbReference type="AlphaFoldDB" id="A0A413FIX0"/>
<dbReference type="SUPFAM" id="SSF53822">
    <property type="entry name" value="Periplasmic binding protein-like I"/>
    <property type="match status" value="1"/>
</dbReference>
<name>A0A413FIX0_9FIRM</name>